<evidence type="ECO:0000256" key="1">
    <source>
        <dbReference type="ARBA" id="ARBA00022676"/>
    </source>
</evidence>
<name>A0A5C6FA06_9BACT</name>
<evidence type="ECO:0000256" key="2">
    <source>
        <dbReference type="ARBA" id="ARBA00022679"/>
    </source>
</evidence>
<keyword evidence="1" id="KW-0328">Glycosyltransferase</keyword>
<keyword evidence="4" id="KW-1185">Reference proteome</keyword>
<evidence type="ECO:0008006" key="5">
    <source>
        <dbReference type="Google" id="ProtNLM"/>
    </source>
</evidence>
<evidence type="ECO:0000313" key="3">
    <source>
        <dbReference type="EMBL" id="TWU57692.1"/>
    </source>
</evidence>
<dbReference type="PANTHER" id="PTHR11927">
    <property type="entry name" value="GALACTOSIDE 2-L-FUCOSYLTRANSFERASE"/>
    <property type="match status" value="1"/>
</dbReference>
<dbReference type="OrthoDB" id="257809at2"/>
<dbReference type="GO" id="GO:0005975">
    <property type="term" value="P:carbohydrate metabolic process"/>
    <property type="evidence" value="ECO:0007669"/>
    <property type="project" value="InterPro"/>
</dbReference>
<reference evidence="3 4" key="1">
    <citation type="submission" date="2019-02" db="EMBL/GenBank/DDBJ databases">
        <title>Deep-cultivation of Planctomycetes and their phenomic and genomic characterization uncovers novel biology.</title>
        <authorList>
            <person name="Wiegand S."/>
            <person name="Jogler M."/>
            <person name="Boedeker C."/>
            <person name="Pinto D."/>
            <person name="Vollmers J."/>
            <person name="Rivas-Marin E."/>
            <person name="Kohn T."/>
            <person name="Peeters S.H."/>
            <person name="Heuer A."/>
            <person name="Rast P."/>
            <person name="Oberbeckmann S."/>
            <person name="Bunk B."/>
            <person name="Jeske O."/>
            <person name="Meyerdierks A."/>
            <person name="Storesund J.E."/>
            <person name="Kallscheuer N."/>
            <person name="Luecker S."/>
            <person name="Lage O.M."/>
            <person name="Pohl T."/>
            <person name="Merkel B.J."/>
            <person name="Hornburger P."/>
            <person name="Mueller R.-W."/>
            <person name="Bruemmer F."/>
            <person name="Labrenz M."/>
            <person name="Spormann A.M."/>
            <person name="Op Den Camp H."/>
            <person name="Overmann J."/>
            <person name="Amann R."/>
            <person name="Jetten M.S.M."/>
            <person name="Mascher T."/>
            <person name="Medema M.H."/>
            <person name="Devos D.P."/>
            <person name="Kaster A.-K."/>
            <person name="Ovreas L."/>
            <person name="Rohde M."/>
            <person name="Galperin M.Y."/>
            <person name="Jogler C."/>
        </authorList>
    </citation>
    <scope>NUCLEOTIDE SEQUENCE [LARGE SCALE GENOMIC DNA]</scope>
    <source>
        <strain evidence="3 4">Poly59</strain>
    </source>
</reference>
<dbReference type="Proteomes" id="UP000317977">
    <property type="component" value="Unassembled WGS sequence"/>
</dbReference>
<gene>
    <name evidence="3" type="ORF">Poly59_06000</name>
</gene>
<proteinExistence type="predicted"/>
<dbReference type="EMBL" id="SJPX01000001">
    <property type="protein sequence ID" value="TWU57692.1"/>
    <property type="molecule type" value="Genomic_DNA"/>
</dbReference>
<evidence type="ECO:0000313" key="4">
    <source>
        <dbReference type="Proteomes" id="UP000317977"/>
    </source>
</evidence>
<dbReference type="Gene3D" id="3.40.50.11350">
    <property type="match status" value="1"/>
</dbReference>
<dbReference type="GO" id="GO:0008107">
    <property type="term" value="F:galactoside 2-alpha-L-fucosyltransferase activity"/>
    <property type="evidence" value="ECO:0007669"/>
    <property type="project" value="InterPro"/>
</dbReference>
<organism evidence="3 4">
    <name type="scientific">Rubripirellula reticaptiva</name>
    <dbReference type="NCBI Taxonomy" id="2528013"/>
    <lineage>
        <taxon>Bacteria</taxon>
        <taxon>Pseudomonadati</taxon>
        <taxon>Planctomycetota</taxon>
        <taxon>Planctomycetia</taxon>
        <taxon>Pirellulales</taxon>
        <taxon>Pirellulaceae</taxon>
        <taxon>Rubripirellula</taxon>
    </lineage>
</organism>
<dbReference type="PANTHER" id="PTHR11927:SF9">
    <property type="entry name" value="L-FUCOSYLTRANSFERASE"/>
    <property type="match status" value="1"/>
</dbReference>
<comment type="caution">
    <text evidence="3">The sequence shown here is derived from an EMBL/GenBank/DDBJ whole genome shotgun (WGS) entry which is preliminary data.</text>
</comment>
<protein>
    <recommendedName>
        <fullName evidence="5">Glycosyl transferase family 11</fullName>
    </recommendedName>
</protein>
<dbReference type="AlphaFoldDB" id="A0A5C6FA06"/>
<accession>A0A5C6FA06</accession>
<sequence>MKMSILCVLERKCAVDAKAGVLQSRSQTALRTISVAVFPGSLLPSPTSASTAPETSMIVIARNFGQLGNRLLLSANLIAAAREHGVQLLNPSFAGYAQYFESTANDLWCRFPVAESANQASGPPSPALRTTLYKAVYLSGRTLSHLRMTKFPFHIIRITDEQRYDLRSPEFIRKAQGRRPVLVSGWKFDAGKLLHKHADTVRQFYRIRTEHQQRIDELMRRVRAQGNHVVGVHIRQGDYAKFQNGRYFYSIDQYVAAMKRIRNQFSDRQVVFLVCGNVPLGDKDFGDLNVCLGTGQIIEDMYSLAACDTLVGPPSTYTGWASFYGRVPFRWMESVDEAFNVIDPPYLVGADNAQPMACAA</sequence>
<dbReference type="InterPro" id="IPR002516">
    <property type="entry name" value="Glyco_trans_11"/>
</dbReference>
<keyword evidence="2" id="KW-0808">Transferase</keyword>
<dbReference type="GO" id="GO:0016020">
    <property type="term" value="C:membrane"/>
    <property type="evidence" value="ECO:0007669"/>
    <property type="project" value="InterPro"/>
</dbReference>
<dbReference type="RefSeq" id="WP_146532546.1">
    <property type="nucleotide sequence ID" value="NZ_SJPX01000001.1"/>
</dbReference>